<accession>W2C5Y5</accession>
<dbReference type="GO" id="GO:0046872">
    <property type="term" value="F:metal ion binding"/>
    <property type="evidence" value="ECO:0007669"/>
    <property type="project" value="UniProtKB-KW"/>
</dbReference>
<dbReference type="InterPro" id="IPR001915">
    <property type="entry name" value="Peptidase_M48"/>
</dbReference>
<dbReference type="Proteomes" id="UP000018837">
    <property type="component" value="Unassembled WGS sequence"/>
</dbReference>
<name>W2C5Y5_9BACT</name>
<dbReference type="GO" id="GO:0051603">
    <property type="term" value="P:proteolysis involved in protein catabolic process"/>
    <property type="evidence" value="ECO:0007669"/>
    <property type="project" value="TreeGrafter"/>
</dbReference>
<evidence type="ECO:0000256" key="5">
    <source>
        <dbReference type="ARBA" id="ARBA00023049"/>
    </source>
</evidence>
<keyword evidence="2" id="KW-0479">Metal-binding</keyword>
<feature type="signal peptide" evidence="8">
    <location>
        <begin position="1"/>
        <end position="19"/>
    </location>
</feature>
<comment type="similarity">
    <text evidence="6">Belongs to the peptidase M48 family.</text>
</comment>
<dbReference type="GO" id="GO:0004222">
    <property type="term" value="F:metalloendopeptidase activity"/>
    <property type="evidence" value="ECO:0007669"/>
    <property type="project" value="InterPro"/>
</dbReference>
<feature type="region of interest" description="Disordered" evidence="7">
    <location>
        <begin position="238"/>
        <end position="266"/>
    </location>
</feature>
<keyword evidence="1 6" id="KW-0645">Protease</keyword>
<evidence type="ECO:0000256" key="1">
    <source>
        <dbReference type="ARBA" id="ARBA00022670"/>
    </source>
</evidence>
<dbReference type="PANTHER" id="PTHR22726">
    <property type="entry name" value="METALLOENDOPEPTIDASE OMA1"/>
    <property type="match status" value="1"/>
</dbReference>
<evidence type="ECO:0000256" key="3">
    <source>
        <dbReference type="ARBA" id="ARBA00022801"/>
    </source>
</evidence>
<dbReference type="Gene3D" id="3.30.2010.10">
    <property type="entry name" value="Metalloproteases ('zincins'), catalytic domain"/>
    <property type="match status" value="1"/>
</dbReference>
<evidence type="ECO:0000259" key="9">
    <source>
        <dbReference type="Pfam" id="PF01435"/>
    </source>
</evidence>
<evidence type="ECO:0000313" key="10">
    <source>
        <dbReference type="EMBL" id="ETK01866.1"/>
    </source>
</evidence>
<keyword evidence="8" id="KW-0732">Signal</keyword>
<comment type="caution">
    <text evidence="10">The sequence shown here is derived from an EMBL/GenBank/DDBJ whole genome shotgun (WGS) entry which is preliminary data.</text>
</comment>
<sequence length="266" mass="28924">MKKMIFFMALAMTLTAAQAQIRIGGKSINLDKATQAVSKVAKAVTLSDADIYNLCRESVEWMDEHNEVAKDNSEYAKRLARLTKGFKEVNGMPLNFKVYLVTDINAFASGDGSVRVFSSLMDIMDDDELMGVIGHELGHVANTDVKDAMKQAYMTAGLIDAAGAVSNTANRLSDTQLNKLTQAFLSAQFSQKQESAADEYGIKKCVELGFDPYGLANGLQKLADLSGGAKQSAVQKMFSSHPDDGKRVARAKALAEKYSKTQSKKK</sequence>
<evidence type="ECO:0000256" key="8">
    <source>
        <dbReference type="SAM" id="SignalP"/>
    </source>
</evidence>
<keyword evidence="3 6" id="KW-0378">Hydrolase</keyword>
<keyword evidence="5 6" id="KW-0482">Metalloprotease</keyword>
<keyword evidence="4 6" id="KW-0862">Zinc</keyword>
<dbReference type="CDD" id="cd07334">
    <property type="entry name" value="M48C_loiP_like"/>
    <property type="match status" value="1"/>
</dbReference>
<evidence type="ECO:0000313" key="11">
    <source>
        <dbReference type="Proteomes" id="UP000018837"/>
    </source>
</evidence>
<dbReference type="GO" id="GO:0016020">
    <property type="term" value="C:membrane"/>
    <property type="evidence" value="ECO:0007669"/>
    <property type="project" value="TreeGrafter"/>
</dbReference>
<dbReference type="Pfam" id="PF01435">
    <property type="entry name" value="Peptidase_M48"/>
    <property type="match status" value="1"/>
</dbReference>
<evidence type="ECO:0000256" key="6">
    <source>
        <dbReference type="RuleBase" id="RU003983"/>
    </source>
</evidence>
<evidence type="ECO:0000256" key="4">
    <source>
        <dbReference type="ARBA" id="ARBA00022833"/>
    </source>
</evidence>
<evidence type="ECO:0000256" key="7">
    <source>
        <dbReference type="SAM" id="MobiDB-lite"/>
    </source>
</evidence>
<dbReference type="InterPro" id="IPR051156">
    <property type="entry name" value="Mito/Outer_Membr_Metalloprot"/>
</dbReference>
<organism evidence="10 11">
    <name type="scientific">Tannerella sp. oral taxon BU063 isolate Cell 2</name>
    <dbReference type="NCBI Taxonomy" id="1411148"/>
    <lineage>
        <taxon>Bacteria</taxon>
        <taxon>Pseudomonadati</taxon>
        <taxon>Bacteroidota</taxon>
        <taxon>Bacteroidia</taxon>
        <taxon>Bacteroidales</taxon>
        <taxon>Tannerellaceae</taxon>
        <taxon>Tannerella</taxon>
    </lineage>
</organism>
<dbReference type="PANTHER" id="PTHR22726:SF8">
    <property type="entry name" value="METALLOPROTEASE YCAL"/>
    <property type="match status" value="1"/>
</dbReference>
<evidence type="ECO:0000256" key="2">
    <source>
        <dbReference type="ARBA" id="ARBA00022723"/>
    </source>
</evidence>
<proteinExistence type="inferred from homology"/>
<dbReference type="AlphaFoldDB" id="W2C5Y5"/>
<gene>
    <name evidence="10" type="ORF">N425_07610</name>
</gene>
<feature type="chain" id="PRO_5004813283" evidence="8">
    <location>
        <begin position="20"/>
        <end position="266"/>
    </location>
</feature>
<dbReference type="PATRIC" id="fig|1411148.3.peg.1173"/>
<comment type="cofactor">
    <cofactor evidence="6">
        <name>Zn(2+)</name>
        <dbReference type="ChEBI" id="CHEBI:29105"/>
    </cofactor>
    <text evidence="6">Binds 1 zinc ion per subunit.</text>
</comment>
<feature type="compositionally biased region" description="Basic and acidic residues" evidence="7">
    <location>
        <begin position="241"/>
        <end position="259"/>
    </location>
</feature>
<reference evidence="10 11" key="1">
    <citation type="submission" date="2013-11" db="EMBL/GenBank/DDBJ databases">
        <title>Single cell genomics of uncultured Tannerella BU063 (oral taxon 286).</title>
        <authorList>
            <person name="Beall C.J."/>
            <person name="Campbell A.G."/>
            <person name="Griffen A.L."/>
            <person name="Podar M."/>
            <person name="Leys E.J."/>
        </authorList>
    </citation>
    <scope>NUCLEOTIDE SEQUENCE [LARGE SCALE GENOMIC DNA]</scope>
    <source>
        <strain evidence="10">Cell 2</strain>
    </source>
</reference>
<protein>
    <submittedName>
        <fullName evidence="10">Peptidase M48</fullName>
    </submittedName>
</protein>
<dbReference type="MEROPS" id="M48.022"/>
<feature type="domain" description="Peptidase M48" evidence="9">
    <location>
        <begin position="91"/>
        <end position="253"/>
    </location>
</feature>
<dbReference type="EMBL" id="AYUF01000429">
    <property type="protein sequence ID" value="ETK01866.1"/>
    <property type="molecule type" value="Genomic_DNA"/>
</dbReference>